<keyword evidence="1" id="KW-1133">Transmembrane helix</keyword>
<feature type="transmembrane region" description="Helical" evidence="1">
    <location>
        <begin position="105"/>
        <end position="125"/>
    </location>
</feature>
<keyword evidence="1" id="KW-0472">Membrane</keyword>
<proteinExistence type="predicted"/>
<feature type="transmembrane region" description="Helical" evidence="1">
    <location>
        <begin position="73"/>
        <end position="93"/>
    </location>
</feature>
<evidence type="ECO:0000313" key="2">
    <source>
        <dbReference type="EMBL" id="MFC4262655.1"/>
    </source>
</evidence>
<sequence>MMNTNFYEQLSKQSTNELLHLYTTQRNDYSEAFLMTIEKILDEREVAFLKIADSGTSSDEKLQPNKIPFNKKLFIKIVIIVLIIGALGLYGKIADLEGKINNDDYVIQFANKLYTLLSFPFAFIAEKLQLGGFIFIAYLINLLLLATCITYLIGKSKNK</sequence>
<accession>A0ABV8QQW5</accession>
<name>A0ABV8QQW5_9BACT</name>
<evidence type="ECO:0000313" key="3">
    <source>
        <dbReference type="Proteomes" id="UP001595907"/>
    </source>
</evidence>
<protein>
    <submittedName>
        <fullName evidence="2">Uncharacterized protein</fullName>
    </submittedName>
</protein>
<comment type="caution">
    <text evidence="2">The sequence shown here is derived from an EMBL/GenBank/DDBJ whole genome shotgun (WGS) entry which is preliminary data.</text>
</comment>
<keyword evidence="1" id="KW-0812">Transmembrane</keyword>
<gene>
    <name evidence="2" type="ORF">ACFOWM_07195</name>
</gene>
<feature type="transmembrane region" description="Helical" evidence="1">
    <location>
        <begin position="132"/>
        <end position="153"/>
    </location>
</feature>
<dbReference type="EMBL" id="JBHSCZ010000002">
    <property type="protein sequence ID" value="MFC4262655.1"/>
    <property type="molecule type" value="Genomic_DNA"/>
</dbReference>
<dbReference type="RefSeq" id="WP_379708315.1">
    <property type="nucleotide sequence ID" value="NZ_JBHSCZ010000002.1"/>
</dbReference>
<dbReference type="Proteomes" id="UP001595907">
    <property type="component" value="Unassembled WGS sequence"/>
</dbReference>
<keyword evidence="3" id="KW-1185">Reference proteome</keyword>
<evidence type="ECO:0000256" key="1">
    <source>
        <dbReference type="SAM" id="Phobius"/>
    </source>
</evidence>
<reference evidence="3" key="1">
    <citation type="journal article" date="2019" name="Int. J. Syst. Evol. Microbiol.">
        <title>The Global Catalogue of Microorganisms (GCM) 10K type strain sequencing project: providing services to taxonomists for standard genome sequencing and annotation.</title>
        <authorList>
            <consortium name="The Broad Institute Genomics Platform"/>
            <consortium name="The Broad Institute Genome Sequencing Center for Infectious Disease"/>
            <person name="Wu L."/>
            <person name="Ma J."/>
        </authorList>
    </citation>
    <scope>NUCLEOTIDE SEQUENCE [LARGE SCALE GENOMIC DNA]</scope>
    <source>
        <strain evidence="3">CECT 8289</strain>
    </source>
</reference>
<organism evidence="2 3">
    <name type="scientific">Ferruginibacter yonginensis</name>
    <dbReference type="NCBI Taxonomy" id="1310416"/>
    <lineage>
        <taxon>Bacteria</taxon>
        <taxon>Pseudomonadati</taxon>
        <taxon>Bacteroidota</taxon>
        <taxon>Chitinophagia</taxon>
        <taxon>Chitinophagales</taxon>
        <taxon>Chitinophagaceae</taxon>
        <taxon>Ferruginibacter</taxon>
    </lineage>
</organism>